<evidence type="ECO:0000313" key="3">
    <source>
        <dbReference type="Proteomes" id="UP000571950"/>
    </source>
</evidence>
<protein>
    <submittedName>
        <fullName evidence="2">Cupin 2 domain-containing protein</fullName>
    </submittedName>
</protein>
<evidence type="ECO:0000313" key="2">
    <source>
        <dbReference type="EMBL" id="MBB3926151.1"/>
    </source>
</evidence>
<comment type="caution">
    <text evidence="2">The sequence shown here is derived from an EMBL/GenBank/DDBJ whole genome shotgun (WGS) entry which is preliminary data.</text>
</comment>
<dbReference type="RefSeq" id="WP_188071683.1">
    <property type="nucleotide sequence ID" value="NZ_BSPS01000053.1"/>
</dbReference>
<feature type="domain" description="Cupin type-2" evidence="1">
    <location>
        <begin position="44"/>
        <end position="102"/>
    </location>
</feature>
<dbReference type="Pfam" id="PF07883">
    <property type="entry name" value="Cupin_2"/>
    <property type="match status" value="1"/>
</dbReference>
<organism evidence="2 3">
    <name type="scientific">Sphingobium jiangsuense</name>
    <dbReference type="NCBI Taxonomy" id="870476"/>
    <lineage>
        <taxon>Bacteria</taxon>
        <taxon>Pseudomonadati</taxon>
        <taxon>Pseudomonadota</taxon>
        <taxon>Alphaproteobacteria</taxon>
        <taxon>Sphingomonadales</taxon>
        <taxon>Sphingomonadaceae</taxon>
        <taxon>Sphingobium</taxon>
    </lineage>
</organism>
<dbReference type="InterPro" id="IPR013096">
    <property type="entry name" value="Cupin_2"/>
</dbReference>
<keyword evidence="3" id="KW-1185">Reference proteome</keyword>
<dbReference type="EMBL" id="JACIDT010000005">
    <property type="protein sequence ID" value="MBB3926151.1"/>
    <property type="molecule type" value="Genomic_DNA"/>
</dbReference>
<dbReference type="InterPro" id="IPR011051">
    <property type="entry name" value="RmlC_Cupin_sf"/>
</dbReference>
<reference evidence="2 3" key="1">
    <citation type="submission" date="2020-08" db="EMBL/GenBank/DDBJ databases">
        <title>Genomic Encyclopedia of Type Strains, Phase IV (KMG-IV): sequencing the most valuable type-strain genomes for metagenomic binning, comparative biology and taxonomic classification.</title>
        <authorList>
            <person name="Goeker M."/>
        </authorList>
    </citation>
    <scope>NUCLEOTIDE SEQUENCE [LARGE SCALE GENOMIC DNA]</scope>
    <source>
        <strain evidence="2 3">DSM 26189</strain>
    </source>
</reference>
<name>A0A7W6BJF0_9SPHN</name>
<gene>
    <name evidence="2" type="ORF">GGR43_001866</name>
</gene>
<dbReference type="AlphaFoldDB" id="A0A7W6BJF0"/>
<dbReference type="Gene3D" id="2.60.120.10">
    <property type="entry name" value="Jelly Rolls"/>
    <property type="match status" value="1"/>
</dbReference>
<evidence type="ECO:0000259" key="1">
    <source>
        <dbReference type="Pfam" id="PF07883"/>
    </source>
</evidence>
<dbReference type="InterPro" id="IPR014710">
    <property type="entry name" value="RmlC-like_jellyroll"/>
</dbReference>
<dbReference type="CDD" id="cd06981">
    <property type="entry name" value="cupin_reut_a1446"/>
    <property type="match status" value="1"/>
</dbReference>
<proteinExistence type="predicted"/>
<dbReference type="Proteomes" id="UP000571950">
    <property type="component" value="Unassembled WGS sequence"/>
</dbReference>
<dbReference type="SUPFAM" id="SSF51182">
    <property type="entry name" value="RmlC-like cupins"/>
    <property type="match status" value="1"/>
</dbReference>
<sequence length="109" mass="11948">MTGNLLHPLPDARGGEVFETLLARPGVRVERIVSHGQATPEEAPYCQPHDEWVLLLAGQARLWIEGEGEIALAPGDRRLIPAGTAHRVTWTAPDEPTVWLALHFGEEEG</sequence>
<accession>A0A7W6BJF0</accession>